<dbReference type="InterPro" id="IPR013520">
    <property type="entry name" value="Ribonucl_H"/>
</dbReference>
<dbReference type="GO" id="GO:0005829">
    <property type="term" value="C:cytosol"/>
    <property type="evidence" value="ECO:0007669"/>
    <property type="project" value="TreeGrafter"/>
</dbReference>
<dbReference type="GO" id="GO:0003887">
    <property type="term" value="F:DNA-directed DNA polymerase activity"/>
    <property type="evidence" value="ECO:0007669"/>
    <property type="project" value="UniProtKB-KW"/>
</dbReference>
<dbReference type="NCBIfam" id="NF004316">
    <property type="entry name" value="PRK05711.1"/>
    <property type="match status" value="1"/>
</dbReference>
<proteinExistence type="predicted"/>
<dbReference type="Proteomes" id="UP000550787">
    <property type="component" value="Unassembled WGS sequence"/>
</dbReference>
<dbReference type="CDD" id="cd06131">
    <property type="entry name" value="DNA_pol_III_epsilon_Ecoli_like"/>
    <property type="match status" value="1"/>
</dbReference>
<evidence type="ECO:0000256" key="16">
    <source>
        <dbReference type="ARBA" id="ARBA00049244"/>
    </source>
</evidence>
<keyword evidence="13 19" id="KW-0464">Manganese</keyword>
<dbReference type="RefSeq" id="WP_012227200.1">
    <property type="nucleotide sequence ID" value="NZ_JABEQG010000008.1"/>
</dbReference>
<evidence type="ECO:0000313" key="23">
    <source>
        <dbReference type="Proteomes" id="UP000550787"/>
    </source>
</evidence>
<feature type="binding site" evidence="18">
    <location>
        <position position="156"/>
    </location>
    <ligand>
        <name>substrate</name>
    </ligand>
</feature>
<evidence type="ECO:0000256" key="8">
    <source>
        <dbReference type="ARBA" id="ARBA00022723"/>
    </source>
</evidence>
<feature type="binding site" evidence="18">
    <location>
        <position position="58"/>
    </location>
    <ligand>
        <name>substrate</name>
    </ligand>
</feature>
<comment type="caution">
    <text evidence="22">The sequence shown here is derived from an EMBL/GenBank/DDBJ whole genome shotgun (WGS) entry which is preliminary data.</text>
</comment>
<sequence length="226" mass="25152">MKRAILFDTETTGLDPARGDRVIEIAALELVGDLPTGRHFHVLIHPDRDIPEEASRVHGFTLADLEGKPRFHEIADDFLAFIGQDDLIAHNARFDFGFLNAELKRAERPALSLDRMVDTLDIARDRYPGLPNSLDALCRRFSIDLSARTTHNALLDCRLLAEVYLELMGGRQRGLGLTVQDGGGAQVSYAYDLAGARTPRLIVPTEQELAAHGRFLDKIKEPIWSA</sequence>
<comment type="cofactor">
    <cofactor evidence="19">
        <name>Mg(2+)</name>
        <dbReference type="ChEBI" id="CHEBI:18420"/>
    </cofactor>
    <cofactor evidence="19">
        <name>Mn(2+)</name>
        <dbReference type="ChEBI" id="CHEBI:29035"/>
    </cofactor>
    <text evidence="19">Binds 2 divalent metal cations. Magnesium or manganese.</text>
</comment>
<dbReference type="NCBIfam" id="TIGR00573">
    <property type="entry name" value="dnaq"/>
    <property type="match status" value="1"/>
</dbReference>
<dbReference type="InterPro" id="IPR006054">
    <property type="entry name" value="DnaQ"/>
</dbReference>
<evidence type="ECO:0000256" key="19">
    <source>
        <dbReference type="PIRSR" id="PIRSR606309-3"/>
    </source>
</evidence>
<dbReference type="InterPro" id="IPR006309">
    <property type="entry name" value="DnaQ_proteo"/>
</dbReference>
<dbReference type="InterPro" id="IPR036397">
    <property type="entry name" value="RNaseH_sf"/>
</dbReference>
<evidence type="ECO:0000256" key="3">
    <source>
        <dbReference type="ARBA" id="ARBA00020352"/>
    </source>
</evidence>
<dbReference type="SUPFAM" id="SSF53098">
    <property type="entry name" value="Ribonuclease H-like"/>
    <property type="match status" value="1"/>
</dbReference>
<evidence type="ECO:0000256" key="12">
    <source>
        <dbReference type="ARBA" id="ARBA00022932"/>
    </source>
</evidence>
<dbReference type="SMART" id="SM00479">
    <property type="entry name" value="EXOIII"/>
    <property type="match status" value="1"/>
</dbReference>
<dbReference type="PANTHER" id="PTHR30231">
    <property type="entry name" value="DNA POLYMERASE III SUBUNIT EPSILON"/>
    <property type="match status" value="1"/>
</dbReference>
<feature type="domain" description="Exonuclease" evidence="21">
    <location>
        <begin position="3"/>
        <end position="173"/>
    </location>
</feature>
<comment type="catalytic activity">
    <reaction evidence="16 20">
        <text>DNA(n) + a 2'-deoxyribonucleoside 5'-triphosphate = DNA(n+1) + diphosphate</text>
        <dbReference type="Rhea" id="RHEA:22508"/>
        <dbReference type="Rhea" id="RHEA-COMP:17339"/>
        <dbReference type="Rhea" id="RHEA-COMP:17340"/>
        <dbReference type="ChEBI" id="CHEBI:33019"/>
        <dbReference type="ChEBI" id="CHEBI:61560"/>
        <dbReference type="ChEBI" id="CHEBI:173112"/>
        <dbReference type="EC" id="2.7.7.7"/>
    </reaction>
</comment>
<evidence type="ECO:0000256" key="2">
    <source>
        <dbReference type="ARBA" id="ARBA00012417"/>
    </source>
</evidence>
<protein>
    <recommendedName>
        <fullName evidence="3 20">DNA polymerase III subunit epsilon</fullName>
        <ecNumber evidence="2 20">2.7.7.7</ecNumber>
    </recommendedName>
</protein>
<evidence type="ECO:0000256" key="13">
    <source>
        <dbReference type="ARBA" id="ARBA00023211"/>
    </source>
</evidence>
<evidence type="ECO:0000256" key="17">
    <source>
        <dbReference type="PIRSR" id="PIRSR606309-1"/>
    </source>
</evidence>
<name>A0A7W4FDZ3_GLUDI</name>
<evidence type="ECO:0000256" key="9">
    <source>
        <dbReference type="ARBA" id="ARBA00022801"/>
    </source>
</evidence>
<evidence type="ECO:0000256" key="4">
    <source>
        <dbReference type="ARBA" id="ARBA00022679"/>
    </source>
</evidence>
<keyword evidence="12 20" id="KW-0239">DNA-directed DNA polymerase</keyword>
<comment type="function">
    <text evidence="14 20">DNA polymerase III is a complex, multichain enzyme responsible for most of the replicative synthesis in bacteria. The epsilon subunit contain the editing function and is a proofreading 3'-5' exonuclease.</text>
</comment>
<comment type="subunit">
    <text evidence="15 20">DNA polymerase III contains a core (composed of alpha, epsilon and theta chains) that associates with a tau subunit. This core dimerizes to form the POLIII' complex. PolIII' associates with the gamma complex (composed of gamma, delta, delta', psi and chi chains) and with the beta chain to form the complete DNA polymerase III complex.</text>
</comment>
<evidence type="ECO:0000256" key="20">
    <source>
        <dbReference type="RuleBase" id="RU364087"/>
    </source>
</evidence>
<evidence type="ECO:0000256" key="15">
    <source>
        <dbReference type="ARBA" id="ARBA00026073"/>
    </source>
</evidence>
<evidence type="ECO:0000256" key="11">
    <source>
        <dbReference type="ARBA" id="ARBA00022842"/>
    </source>
</evidence>
<keyword evidence="11 19" id="KW-0460">Magnesium</keyword>
<feature type="binding site" evidence="18">
    <location>
        <position position="10"/>
    </location>
    <ligand>
        <name>substrate</name>
    </ligand>
</feature>
<dbReference type="PANTHER" id="PTHR30231:SF41">
    <property type="entry name" value="DNA POLYMERASE III SUBUNIT EPSILON"/>
    <property type="match status" value="1"/>
</dbReference>
<dbReference type="EMBL" id="JABEQG010000008">
    <property type="protein sequence ID" value="MBB2155953.1"/>
    <property type="molecule type" value="Genomic_DNA"/>
</dbReference>
<keyword evidence="7 20" id="KW-0540">Nuclease</keyword>
<keyword evidence="6 20" id="KW-0235">DNA replication</keyword>
<evidence type="ECO:0000256" key="1">
    <source>
        <dbReference type="ARBA" id="ARBA00001936"/>
    </source>
</evidence>
<dbReference type="EC" id="2.7.7.7" evidence="2 20"/>
<evidence type="ECO:0000256" key="5">
    <source>
        <dbReference type="ARBA" id="ARBA00022695"/>
    </source>
</evidence>
<evidence type="ECO:0000259" key="21">
    <source>
        <dbReference type="SMART" id="SM00479"/>
    </source>
</evidence>
<feature type="binding site" evidence="19">
    <location>
        <position position="156"/>
    </location>
    <ligand>
        <name>a divalent metal cation</name>
        <dbReference type="ChEBI" id="CHEBI:60240"/>
        <label>1</label>
        <note>catalytic</note>
    </ligand>
</feature>
<feature type="binding site" evidence="19">
    <location>
        <position position="10"/>
    </location>
    <ligand>
        <name>a divalent metal cation</name>
        <dbReference type="ChEBI" id="CHEBI:60240"/>
        <label>1</label>
        <note>catalytic</note>
    </ligand>
</feature>
<dbReference type="GO" id="GO:0046872">
    <property type="term" value="F:metal ion binding"/>
    <property type="evidence" value="ECO:0007669"/>
    <property type="project" value="UniProtKB-KW"/>
</dbReference>
<feature type="binding site" evidence="18">
    <location>
        <position position="8"/>
    </location>
    <ligand>
        <name>substrate</name>
    </ligand>
</feature>
<dbReference type="FunFam" id="3.30.420.10:FF:000012">
    <property type="entry name" value="DNA polymerase III subunit epsilon"/>
    <property type="match status" value="1"/>
</dbReference>
<keyword evidence="8 19" id="KW-0479">Metal-binding</keyword>
<evidence type="ECO:0000256" key="10">
    <source>
        <dbReference type="ARBA" id="ARBA00022839"/>
    </source>
</evidence>
<gene>
    <name evidence="20 22" type="primary">dnaQ</name>
    <name evidence="22" type="ORF">HLH33_06470</name>
</gene>
<dbReference type="Pfam" id="PF00929">
    <property type="entry name" value="RNase_T"/>
    <property type="match status" value="1"/>
</dbReference>
<keyword evidence="10 20" id="KW-0269">Exonuclease</keyword>
<reference evidence="22 23" key="1">
    <citation type="submission" date="2020-04" db="EMBL/GenBank/DDBJ databases">
        <title>Description of novel Gluconacetobacter.</title>
        <authorList>
            <person name="Sombolestani A."/>
        </authorList>
    </citation>
    <scope>NUCLEOTIDE SEQUENCE [LARGE SCALE GENOMIC DNA]</scope>
    <source>
        <strain evidence="22 23">LMG 7603</strain>
    </source>
</reference>
<feature type="binding site" evidence="19">
    <location>
        <position position="8"/>
    </location>
    <ligand>
        <name>a divalent metal cation</name>
        <dbReference type="ChEBI" id="CHEBI:60240"/>
        <label>1</label>
        <note>catalytic</note>
    </ligand>
</feature>
<dbReference type="GO" id="GO:0003677">
    <property type="term" value="F:DNA binding"/>
    <property type="evidence" value="ECO:0007669"/>
    <property type="project" value="InterPro"/>
</dbReference>
<evidence type="ECO:0000256" key="18">
    <source>
        <dbReference type="PIRSR" id="PIRSR606309-2"/>
    </source>
</evidence>
<dbReference type="OMA" id="FHVYLNP"/>
<dbReference type="GO" id="GO:0008408">
    <property type="term" value="F:3'-5' exonuclease activity"/>
    <property type="evidence" value="ECO:0007669"/>
    <property type="project" value="TreeGrafter"/>
</dbReference>
<dbReference type="GO" id="GO:0045004">
    <property type="term" value="P:DNA replication proofreading"/>
    <property type="evidence" value="ECO:0007669"/>
    <property type="project" value="TreeGrafter"/>
</dbReference>
<feature type="active site" description="Proton acceptor" evidence="17">
    <location>
        <position position="151"/>
    </location>
</feature>
<evidence type="ECO:0000256" key="7">
    <source>
        <dbReference type="ARBA" id="ARBA00022722"/>
    </source>
</evidence>
<comment type="cofactor">
    <cofactor evidence="1 20">
        <name>Mn(2+)</name>
        <dbReference type="ChEBI" id="CHEBI:29035"/>
    </cofactor>
</comment>
<organism evidence="22 23">
    <name type="scientific">Gluconacetobacter diazotrophicus</name>
    <name type="common">Acetobacter diazotrophicus</name>
    <dbReference type="NCBI Taxonomy" id="33996"/>
    <lineage>
        <taxon>Bacteria</taxon>
        <taxon>Pseudomonadati</taxon>
        <taxon>Pseudomonadota</taxon>
        <taxon>Alphaproteobacteria</taxon>
        <taxon>Acetobacterales</taxon>
        <taxon>Acetobacteraceae</taxon>
        <taxon>Gluconacetobacter</taxon>
    </lineage>
</organism>
<accession>A0A7W4FDZ3</accession>
<keyword evidence="5 20" id="KW-0548">Nucleotidyltransferase</keyword>
<dbReference type="Gene3D" id="3.30.420.10">
    <property type="entry name" value="Ribonuclease H-like superfamily/Ribonuclease H"/>
    <property type="match status" value="1"/>
</dbReference>
<keyword evidence="9 20" id="KW-0378">Hydrolase</keyword>
<dbReference type="InterPro" id="IPR012337">
    <property type="entry name" value="RNaseH-like_sf"/>
</dbReference>
<keyword evidence="4 20" id="KW-0808">Transferase</keyword>
<dbReference type="AlphaFoldDB" id="A0A7W4FDZ3"/>
<evidence type="ECO:0000256" key="14">
    <source>
        <dbReference type="ARBA" id="ARBA00025483"/>
    </source>
</evidence>
<dbReference type="NCBIfam" id="TIGR01406">
    <property type="entry name" value="dnaQ_proteo"/>
    <property type="match status" value="1"/>
</dbReference>
<evidence type="ECO:0000256" key="6">
    <source>
        <dbReference type="ARBA" id="ARBA00022705"/>
    </source>
</evidence>
<evidence type="ECO:0000313" key="22">
    <source>
        <dbReference type="EMBL" id="MBB2155953.1"/>
    </source>
</evidence>
<feature type="binding site" evidence="18">
    <location>
        <position position="53"/>
    </location>
    <ligand>
        <name>substrate</name>
    </ligand>
</feature>